<gene>
    <name evidence="1" type="ORF">BJ138DRAFT_1107491</name>
</gene>
<organism evidence="1 2">
    <name type="scientific">Hygrophoropsis aurantiaca</name>
    <dbReference type="NCBI Taxonomy" id="72124"/>
    <lineage>
        <taxon>Eukaryota</taxon>
        <taxon>Fungi</taxon>
        <taxon>Dikarya</taxon>
        <taxon>Basidiomycota</taxon>
        <taxon>Agaricomycotina</taxon>
        <taxon>Agaricomycetes</taxon>
        <taxon>Agaricomycetidae</taxon>
        <taxon>Boletales</taxon>
        <taxon>Coniophorineae</taxon>
        <taxon>Hygrophoropsidaceae</taxon>
        <taxon>Hygrophoropsis</taxon>
    </lineage>
</organism>
<proteinExistence type="predicted"/>
<keyword evidence="2" id="KW-1185">Reference proteome</keyword>
<name>A0ACB7ZRF3_9AGAM</name>
<evidence type="ECO:0000313" key="1">
    <source>
        <dbReference type="EMBL" id="KAH7903660.1"/>
    </source>
</evidence>
<reference evidence="1" key="1">
    <citation type="journal article" date="2021" name="New Phytol.">
        <title>Evolutionary innovations through gain and loss of genes in the ectomycorrhizal Boletales.</title>
        <authorList>
            <person name="Wu G."/>
            <person name="Miyauchi S."/>
            <person name="Morin E."/>
            <person name="Kuo A."/>
            <person name="Drula E."/>
            <person name="Varga T."/>
            <person name="Kohler A."/>
            <person name="Feng B."/>
            <person name="Cao Y."/>
            <person name="Lipzen A."/>
            <person name="Daum C."/>
            <person name="Hundley H."/>
            <person name="Pangilinan J."/>
            <person name="Johnson J."/>
            <person name="Barry K."/>
            <person name="LaButti K."/>
            <person name="Ng V."/>
            <person name="Ahrendt S."/>
            <person name="Min B."/>
            <person name="Choi I.G."/>
            <person name="Park H."/>
            <person name="Plett J.M."/>
            <person name="Magnuson J."/>
            <person name="Spatafora J.W."/>
            <person name="Nagy L.G."/>
            <person name="Henrissat B."/>
            <person name="Grigoriev I.V."/>
            <person name="Yang Z.L."/>
            <person name="Xu J."/>
            <person name="Martin F.M."/>
        </authorList>
    </citation>
    <scope>NUCLEOTIDE SEQUENCE</scope>
    <source>
        <strain evidence="1">ATCC 28755</strain>
    </source>
</reference>
<accession>A0ACB7ZRF3</accession>
<dbReference type="EMBL" id="MU268831">
    <property type="protein sequence ID" value="KAH7903660.1"/>
    <property type="molecule type" value="Genomic_DNA"/>
</dbReference>
<protein>
    <submittedName>
        <fullName evidence="1">Uncharacterized protein</fullName>
    </submittedName>
</protein>
<comment type="caution">
    <text evidence="1">The sequence shown here is derived from an EMBL/GenBank/DDBJ whole genome shotgun (WGS) entry which is preliminary data.</text>
</comment>
<sequence>MPLAISVSTMPSTNTNLKPRRITGNGPNSTTGQTHAYARANYSPADCFPEHNSPISSYDNQQWSQHQPNFIRSVEHMGARTVQSTHSAQEPDQRDRPWSPAQQSEPASTGETEQQPDLNTSKLPESQGPVRPGDADTVASPLEVSSSPTPLGKENHPVNTNNNICGSKRVHDDSVNCGEEMTPSRTKVLKTHKSKATESDLAPMELKICKRAYPYHRALLSTENPLPDPETTGAEILAIKAYNAALQDLSATINPDLLSPFKEPSDIVINILSQRGSTLRGKVVTAAKNLVATMYNIEKPCAESDTNGVNRIREHVTSLVDRSAYVYKNPLTRSGGLYGHPIILEILCRVWFKEKSKSDGIRYAETYYNVEGKGIPFITIALITTAVRCALDEWLQGVFSETHFKCDKYLKIFQKELQTLLDWDKYTTNTGSHLASKLRIDLFEKARAYAGVPVAINAHVATMGAADFAANENQI</sequence>
<evidence type="ECO:0000313" key="2">
    <source>
        <dbReference type="Proteomes" id="UP000790377"/>
    </source>
</evidence>
<dbReference type="Proteomes" id="UP000790377">
    <property type="component" value="Unassembled WGS sequence"/>
</dbReference>